<feature type="domain" description="Protein kinase" evidence="9">
    <location>
        <begin position="360"/>
        <end position="627"/>
    </location>
</feature>
<keyword evidence="4 10" id="KW-0418">Kinase</keyword>
<evidence type="ECO:0000259" key="9">
    <source>
        <dbReference type="PROSITE" id="PS50011"/>
    </source>
</evidence>
<dbReference type="InterPro" id="IPR000719">
    <property type="entry name" value="Prot_kinase_dom"/>
</dbReference>
<proteinExistence type="predicted"/>
<keyword evidence="1" id="KW-0723">Serine/threonine-protein kinase</keyword>
<organism evidence="10 11">
    <name type="scientific">Porphyridium purpureum</name>
    <name type="common">Red alga</name>
    <name type="synonym">Porphyridium cruentum</name>
    <dbReference type="NCBI Taxonomy" id="35688"/>
    <lineage>
        <taxon>Eukaryota</taxon>
        <taxon>Rhodophyta</taxon>
        <taxon>Bangiophyceae</taxon>
        <taxon>Porphyridiales</taxon>
        <taxon>Porphyridiaceae</taxon>
        <taxon>Porphyridium</taxon>
    </lineage>
</organism>
<dbReference type="InterPro" id="IPR011009">
    <property type="entry name" value="Kinase-like_dom_sf"/>
</dbReference>
<keyword evidence="11" id="KW-1185">Reference proteome</keyword>
<feature type="compositionally biased region" description="Basic and acidic residues" evidence="8">
    <location>
        <begin position="96"/>
        <end position="113"/>
    </location>
</feature>
<evidence type="ECO:0000256" key="4">
    <source>
        <dbReference type="ARBA" id="ARBA00022777"/>
    </source>
</evidence>
<evidence type="ECO:0000256" key="7">
    <source>
        <dbReference type="PIRSR" id="PIRSR630616-2"/>
    </source>
</evidence>
<evidence type="ECO:0000256" key="3">
    <source>
        <dbReference type="ARBA" id="ARBA00022741"/>
    </source>
</evidence>
<keyword evidence="2" id="KW-0808">Transferase</keyword>
<dbReference type="EMBL" id="VRMN01000007">
    <property type="protein sequence ID" value="KAA8493271.1"/>
    <property type="molecule type" value="Genomic_DNA"/>
</dbReference>
<dbReference type="InterPro" id="IPR030616">
    <property type="entry name" value="Aur-like"/>
</dbReference>
<feature type="region of interest" description="Disordered" evidence="8">
    <location>
        <begin position="176"/>
        <end position="245"/>
    </location>
</feature>
<accession>A0A5J4YP22</accession>
<evidence type="ECO:0000256" key="8">
    <source>
        <dbReference type="SAM" id="MobiDB-lite"/>
    </source>
</evidence>
<feature type="region of interest" description="Disordered" evidence="8">
    <location>
        <begin position="1"/>
        <end position="120"/>
    </location>
</feature>
<evidence type="ECO:0000256" key="2">
    <source>
        <dbReference type="ARBA" id="ARBA00022679"/>
    </source>
</evidence>
<feature type="compositionally biased region" description="Low complexity" evidence="8">
    <location>
        <begin position="48"/>
        <end position="64"/>
    </location>
</feature>
<dbReference type="GO" id="GO:0004674">
    <property type="term" value="F:protein serine/threonine kinase activity"/>
    <property type="evidence" value="ECO:0007669"/>
    <property type="project" value="UniProtKB-KW"/>
</dbReference>
<feature type="active site" description="Proton acceptor" evidence="6">
    <location>
        <position position="482"/>
    </location>
</feature>
<evidence type="ECO:0000256" key="5">
    <source>
        <dbReference type="ARBA" id="ARBA00022840"/>
    </source>
</evidence>
<dbReference type="PROSITE" id="PS50011">
    <property type="entry name" value="PROTEIN_KINASE_DOM"/>
    <property type="match status" value="1"/>
</dbReference>
<dbReference type="GO" id="GO:0005524">
    <property type="term" value="F:ATP binding"/>
    <property type="evidence" value="ECO:0007669"/>
    <property type="project" value="UniProtKB-KW"/>
</dbReference>
<dbReference type="Proteomes" id="UP000324585">
    <property type="component" value="Unassembled WGS sequence"/>
</dbReference>
<evidence type="ECO:0000256" key="1">
    <source>
        <dbReference type="ARBA" id="ARBA00022527"/>
    </source>
</evidence>
<sequence>MASAKGFLMGRAGVAGGGGAAAGTARGRAEKTASSVPALARGEGAGGDAQKAAAEASGHRGAAKGVDKKTMMVKDKDSMPRASRSRKQTTEQQPQEARHNQEDRAHEEQDHHTLLHGHGVVAEGGSAGALLRGGSVGSSVVSASTLNPKNATRSAPGRRTEEEDVALTEAQMALDRAHSQPAPAGTDTNSSSPLLRAPTEPGSTRKKGKAAKVGANDISSISVTQQKPSSSVTKQKSSKHGGKVKDRQMYGASFRNGAPADLSGWWNVKSTRELGIGNGTKNFCVLKGCMLTRYSDDSMNDENQLGAYCLYGCEIRFDLQEGSIQFMRLRLRMLTTNLKQFVTWARTIKEVSLRRIEDCYLLQDIMYATDQWSVRLGMERVSGQQVSIKVIRRLLISPVELKRLENEVSILMMLDHPGILPTYDLFDDEESFYIVFKLCTGGTLAEALAERGRFSEHETLEILRSVLTAVASVHRQGIVHRDIQPRNIVLGSRAWPLEPRLAEFGLSARVADPPGAMSGSTQINESEPFAGTWAYLAPEVICKKGTTVAADMWSVGVMMYQLLSGSLPFAGESVLDCLAAIVETEPNYDLPQFFGKSTECMLLLRALLCKDPLMRITAEEALQNRWVNPCGVEDRWLVDGMQGLQESLSLVQRLLVSTQKRGQNKTPLLLKYRASRSTSGKAGGRDVDADATDDFIPLVAPALSFESMSSLTRSSELSGWAAESSAAAAGAGGQSSSDAFVFGRSIRRGEESQRINGGGPSFARGPDARQILYGETGPDGRSTGQTRKGILTTLGEKGGEARAAVFLTQ</sequence>
<name>A0A5J4YP22_PORPP</name>
<keyword evidence="3 7" id="KW-0547">Nucleotide-binding</keyword>
<dbReference type="FunFam" id="1.10.510.10:FF:000571">
    <property type="entry name" value="Maternal embryonic leucine zipper kinase"/>
    <property type="match status" value="1"/>
</dbReference>
<feature type="region of interest" description="Disordered" evidence="8">
    <location>
        <begin position="139"/>
        <end position="164"/>
    </location>
</feature>
<evidence type="ECO:0000313" key="11">
    <source>
        <dbReference type="Proteomes" id="UP000324585"/>
    </source>
</evidence>
<keyword evidence="5 7" id="KW-0067">ATP-binding</keyword>
<dbReference type="PANTHER" id="PTHR24350">
    <property type="entry name" value="SERINE/THREONINE-PROTEIN KINASE IAL-RELATED"/>
    <property type="match status" value="1"/>
</dbReference>
<dbReference type="SUPFAM" id="SSF56112">
    <property type="entry name" value="Protein kinase-like (PK-like)"/>
    <property type="match status" value="1"/>
</dbReference>
<evidence type="ECO:0000313" key="10">
    <source>
        <dbReference type="EMBL" id="KAA8493271.1"/>
    </source>
</evidence>
<gene>
    <name evidence="10" type="ORF">FVE85_8716</name>
</gene>
<feature type="compositionally biased region" description="Polar residues" evidence="8">
    <location>
        <begin position="217"/>
        <end position="235"/>
    </location>
</feature>
<dbReference type="Gene3D" id="1.10.510.10">
    <property type="entry name" value="Transferase(Phosphotransferase) domain 1"/>
    <property type="match status" value="1"/>
</dbReference>
<reference evidence="11" key="1">
    <citation type="journal article" date="2019" name="Nat. Commun.">
        <title>Expansion of phycobilisome linker gene families in mesophilic red algae.</title>
        <authorList>
            <person name="Lee J."/>
            <person name="Kim D."/>
            <person name="Bhattacharya D."/>
            <person name="Yoon H.S."/>
        </authorList>
    </citation>
    <scope>NUCLEOTIDE SEQUENCE [LARGE SCALE GENOMIC DNA]</scope>
    <source>
        <strain evidence="11">CCMP 1328</strain>
    </source>
</reference>
<dbReference type="Pfam" id="PF00069">
    <property type="entry name" value="Pkinase"/>
    <property type="match status" value="1"/>
</dbReference>
<dbReference type="OrthoDB" id="346907at2759"/>
<feature type="compositionally biased region" description="Basic and acidic residues" evidence="8">
    <location>
        <begin position="65"/>
        <end position="79"/>
    </location>
</feature>
<protein>
    <submittedName>
        <fullName evidence="10">Myosin light chain kinase A</fullName>
    </submittedName>
</protein>
<comment type="caution">
    <text evidence="10">The sequence shown here is derived from an EMBL/GenBank/DDBJ whole genome shotgun (WGS) entry which is preliminary data.</text>
</comment>
<dbReference type="AlphaFoldDB" id="A0A5J4YP22"/>
<evidence type="ECO:0000256" key="6">
    <source>
        <dbReference type="PIRSR" id="PIRSR630616-1"/>
    </source>
</evidence>
<feature type="binding site" evidence="7">
    <location>
        <position position="389"/>
    </location>
    <ligand>
        <name>ATP</name>
        <dbReference type="ChEBI" id="CHEBI:30616"/>
    </ligand>
</feature>